<feature type="transmembrane region" description="Helical" evidence="5">
    <location>
        <begin position="279"/>
        <end position="298"/>
    </location>
</feature>
<dbReference type="SUPFAM" id="SSF103473">
    <property type="entry name" value="MFS general substrate transporter"/>
    <property type="match status" value="1"/>
</dbReference>
<dbReference type="InterPro" id="IPR051788">
    <property type="entry name" value="MFS_Transporter"/>
</dbReference>
<evidence type="ECO:0000313" key="8">
    <source>
        <dbReference type="Proteomes" id="UP000257479"/>
    </source>
</evidence>
<evidence type="ECO:0000256" key="3">
    <source>
        <dbReference type="ARBA" id="ARBA00022989"/>
    </source>
</evidence>
<dbReference type="EMBL" id="DMNG01000195">
    <property type="protein sequence ID" value="HAN25148.1"/>
    <property type="molecule type" value="Genomic_DNA"/>
</dbReference>
<feature type="domain" description="Major facilitator superfamily (MFS) profile" evidence="6">
    <location>
        <begin position="18"/>
        <end position="392"/>
    </location>
</feature>
<dbReference type="PANTHER" id="PTHR23514">
    <property type="entry name" value="BYPASS OF STOP CODON PROTEIN 6"/>
    <property type="match status" value="1"/>
</dbReference>
<feature type="transmembrane region" description="Helical" evidence="5">
    <location>
        <begin position="213"/>
        <end position="235"/>
    </location>
</feature>
<reference evidence="7 8" key="1">
    <citation type="journal article" date="2018" name="Nat. Biotechnol.">
        <title>A standardized bacterial taxonomy based on genome phylogeny substantially revises the tree of life.</title>
        <authorList>
            <person name="Parks D.H."/>
            <person name="Chuvochina M."/>
            <person name="Waite D.W."/>
            <person name="Rinke C."/>
            <person name="Skarshewski A."/>
            <person name="Chaumeil P.A."/>
            <person name="Hugenholtz P."/>
        </authorList>
    </citation>
    <scope>NUCLEOTIDE SEQUENCE [LARGE SCALE GENOMIC DNA]</scope>
    <source>
        <strain evidence="7">UBA9152</strain>
    </source>
</reference>
<dbReference type="GO" id="GO:0005886">
    <property type="term" value="C:plasma membrane"/>
    <property type="evidence" value="ECO:0007669"/>
    <property type="project" value="UniProtKB-SubCell"/>
</dbReference>
<organism evidence="7 8">
    <name type="scientific">Microbacterium ginsengisoli</name>
    <dbReference type="NCBI Taxonomy" id="400772"/>
    <lineage>
        <taxon>Bacteria</taxon>
        <taxon>Bacillati</taxon>
        <taxon>Actinomycetota</taxon>
        <taxon>Actinomycetes</taxon>
        <taxon>Micrococcales</taxon>
        <taxon>Microbacteriaceae</taxon>
        <taxon>Microbacterium</taxon>
    </lineage>
</organism>
<evidence type="ECO:0000313" key="7">
    <source>
        <dbReference type="EMBL" id="HAN25148.1"/>
    </source>
</evidence>
<dbReference type="GO" id="GO:0022857">
    <property type="term" value="F:transmembrane transporter activity"/>
    <property type="evidence" value="ECO:0007669"/>
    <property type="project" value="InterPro"/>
</dbReference>
<name>A0A3C1KFB0_9MICO</name>
<dbReference type="Pfam" id="PF07690">
    <property type="entry name" value="MFS_1"/>
    <property type="match status" value="1"/>
</dbReference>
<feature type="transmembrane region" description="Helical" evidence="5">
    <location>
        <begin position="247"/>
        <end position="267"/>
    </location>
</feature>
<evidence type="ECO:0000256" key="1">
    <source>
        <dbReference type="ARBA" id="ARBA00004651"/>
    </source>
</evidence>
<feature type="transmembrane region" description="Helical" evidence="5">
    <location>
        <begin position="337"/>
        <end position="358"/>
    </location>
</feature>
<comment type="caution">
    <text evidence="7">The sequence shown here is derived from an EMBL/GenBank/DDBJ whole genome shotgun (WGS) entry which is preliminary data.</text>
</comment>
<feature type="non-terminal residue" evidence="7">
    <location>
        <position position="394"/>
    </location>
</feature>
<evidence type="ECO:0000256" key="4">
    <source>
        <dbReference type="ARBA" id="ARBA00023136"/>
    </source>
</evidence>
<gene>
    <name evidence="7" type="ORF">DCP95_11340</name>
</gene>
<dbReference type="PROSITE" id="PS50850">
    <property type="entry name" value="MFS"/>
    <property type="match status" value="1"/>
</dbReference>
<feature type="transmembrane region" description="Helical" evidence="5">
    <location>
        <begin position="140"/>
        <end position="164"/>
    </location>
</feature>
<keyword evidence="3 5" id="KW-1133">Transmembrane helix</keyword>
<feature type="transmembrane region" description="Helical" evidence="5">
    <location>
        <begin position="20"/>
        <end position="41"/>
    </location>
</feature>
<proteinExistence type="predicted"/>
<dbReference type="PANTHER" id="PTHR23514:SF13">
    <property type="entry name" value="INNER MEMBRANE PROTEIN YBJJ"/>
    <property type="match status" value="1"/>
</dbReference>
<dbReference type="Gene3D" id="1.20.1250.20">
    <property type="entry name" value="MFS general substrate transporter like domains"/>
    <property type="match status" value="2"/>
</dbReference>
<sequence>MAVPLAPSPGSERMPRASRVAVTAAYATQGLGYAVVVTSLPTLKNRQQIDDTVVSLIILGVCVAAAAGSVLAGALATRLGGRVALSAGFVLQAIALPVAAVPVPFPVFVAAFVVYGVGLGCVDAASAMQGVVVQRAYGRSLLGGFFAAYTAAAIVGALLVSAFALTPTTAGVALGVGAAIALLVALAGLRFFAREAAPETAVAAERTALPHRAIWALGFIILAAFTVDSAVSTWSSILLTDNLGTTLALAPLGYALYQVVILVTRLVTDRLLGTLPRATVAAIAVIVSVIGCLVVALVPVGGAAIAGFALAGVAVGALVPITFGATGELDPARSDEIIARVNLFNYAGAIAGAVLVGLLSGGPALALGFLLPAAALAAVLPVLRRLRRPAASVT</sequence>
<keyword evidence="4 5" id="KW-0472">Membrane</keyword>
<comment type="subcellular location">
    <subcellularLocation>
        <location evidence="1">Cell membrane</location>
        <topology evidence="1">Multi-pass membrane protein</topology>
    </subcellularLocation>
</comment>
<protein>
    <submittedName>
        <fullName evidence="7">MFS transporter</fullName>
    </submittedName>
</protein>
<feature type="transmembrane region" description="Helical" evidence="5">
    <location>
        <begin position="170"/>
        <end position="192"/>
    </location>
</feature>
<feature type="transmembrane region" description="Helical" evidence="5">
    <location>
        <begin position="364"/>
        <end position="383"/>
    </location>
</feature>
<dbReference type="AlphaFoldDB" id="A0A3C1KFB0"/>
<evidence type="ECO:0000259" key="6">
    <source>
        <dbReference type="PROSITE" id="PS50850"/>
    </source>
</evidence>
<feature type="transmembrane region" description="Helical" evidence="5">
    <location>
        <begin position="304"/>
        <end position="325"/>
    </location>
</feature>
<evidence type="ECO:0000256" key="5">
    <source>
        <dbReference type="SAM" id="Phobius"/>
    </source>
</evidence>
<keyword evidence="2 5" id="KW-0812">Transmembrane</keyword>
<dbReference type="Proteomes" id="UP000257479">
    <property type="component" value="Unassembled WGS sequence"/>
</dbReference>
<dbReference type="InterPro" id="IPR036259">
    <property type="entry name" value="MFS_trans_sf"/>
</dbReference>
<dbReference type="InterPro" id="IPR020846">
    <property type="entry name" value="MFS_dom"/>
</dbReference>
<evidence type="ECO:0000256" key="2">
    <source>
        <dbReference type="ARBA" id="ARBA00022692"/>
    </source>
</evidence>
<dbReference type="InterPro" id="IPR011701">
    <property type="entry name" value="MFS"/>
</dbReference>
<feature type="transmembrane region" description="Helical" evidence="5">
    <location>
        <begin position="53"/>
        <end position="76"/>
    </location>
</feature>
<accession>A0A3C1KFB0</accession>